<dbReference type="AlphaFoldDB" id="A0A2B4RA94"/>
<feature type="region of interest" description="Disordered" evidence="8">
    <location>
        <begin position="44"/>
        <end position="71"/>
    </location>
</feature>
<evidence type="ECO:0000256" key="3">
    <source>
        <dbReference type="ARBA" id="ARBA00011060"/>
    </source>
</evidence>
<comment type="caution">
    <text evidence="9">The sequence shown here is derived from an EMBL/GenBank/DDBJ whole genome shotgun (WGS) entry which is preliminary data.</text>
</comment>
<dbReference type="GO" id="GO:0000775">
    <property type="term" value="C:chromosome, centromeric region"/>
    <property type="evidence" value="ECO:0007669"/>
    <property type="project" value="UniProtKB-SubCell"/>
</dbReference>
<keyword evidence="5" id="KW-0158">Chromosome</keyword>
<sequence>MAETLKTPSTSAVNSTRVGKFTRLSARNRNLKSDRTPWLSRRHTPYVKTPKTGRTTRSHTNGDCGSRENLRSKITSAEIERKTSNSKDYKRSTNELTKNTRNIEQIQDPVRDIVGKTLRVYQASPLHNFDRKIRRSLETYGNQLSAFLQLETEKQLLFDENGNIRDRKFKVQFSVHNDISAEGSKFSAVHVKILVCSTVSPSSKPLEEMEPFIPILSTMFCSVGSEEEEDARLQEHFTCLPICLINGPVNFSKLLISWFQSQLDCRITPMTFSSVELGWYFSLWAGMCSPEKSSTIELCYDASSVGGLTRIFYSIEGRDAKQLWDIVHVSNSCIFTEEESVTFLGALKKHFYYHFNINLEGLPLTRVRTAVAFVACEGKLKIVHPRFTDHILEQLTRAALTKEFYGRFKREFRDAVKLRYDWPFDDIPSVCACGENFTVDHAMICKRGGFVIQRHNELRDLEADLLSIVCTDVEVEPVLQDITEEQLSRGSNRAQDARLDVRARGFWDPQSSAFFDVRVCHPNAESYKDQEPQQIYRIHENDKKRLYSRSLLDVEHGSFTPLVFTTTGGMGMECMRYHSRFSELIAAKKGERY</sequence>
<dbReference type="PANTHER" id="PTHR31740:SF2">
    <property type="entry name" value="CENTROMERE PROTEIN L"/>
    <property type="match status" value="1"/>
</dbReference>
<dbReference type="PANTHER" id="PTHR31740">
    <property type="entry name" value="CENTROMERE PROTEIN L"/>
    <property type="match status" value="1"/>
</dbReference>
<feature type="compositionally biased region" description="Polar residues" evidence="8">
    <location>
        <begin position="52"/>
        <end position="63"/>
    </location>
</feature>
<keyword evidence="10" id="KW-1185">Reference proteome</keyword>
<evidence type="ECO:0000256" key="2">
    <source>
        <dbReference type="ARBA" id="ARBA00004584"/>
    </source>
</evidence>
<dbReference type="Pfam" id="PF13092">
    <property type="entry name" value="CENP-L"/>
    <property type="match status" value="1"/>
</dbReference>
<gene>
    <name evidence="9" type="primary">CENPL</name>
    <name evidence="9" type="ORF">AWC38_SpisGene22736</name>
</gene>
<reference evidence="10" key="1">
    <citation type="journal article" date="2017" name="bioRxiv">
        <title>Comparative analysis of the genomes of Stylophora pistillata and Acropora digitifera provides evidence for extensive differences between species of corals.</title>
        <authorList>
            <person name="Voolstra C.R."/>
            <person name="Li Y."/>
            <person name="Liew Y.J."/>
            <person name="Baumgarten S."/>
            <person name="Zoccola D."/>
            <person name="Flot J.-F."/>
            <person name="Tambutte S."/>
            <person name="Allemand D."/>
            <person name="Aranda M."/>
        </authorList>
    </citation>
    <scope>NUCLEOTIDE SEQUENCE [LARGE SCALE GENOMIC DNA]</scope>
</reference>
<keyword evidence="6" id="KW-0539">Nucleus</keyword>
<dbReference type="EMBL" id="LSMT01001039">
    <property type="protein sequence ID" value="PFX13205.1"/>
    <property type="molecule type" value="Genomic_DNA"/>
</dbReference>
<dbReference type="STRING" id="50429.A0A2B4RA94"/>
<dbReference type="OrthoDB" id="8864979at2759"/>
<dbReference type="GO" id="GO:0005634">
    <property type="term" value="C:nucleus"/>
    <property type="evidence" value="ECO:0007669"/>
    <property type="project" value="UniProtKB-SubCell"/>
</dbReference>
<evidence type="ECO:0000256" key="8">
    <source>
        <dbReference type="SAM" id="MobiDB-lite"/>
    </source>
</evidence>
<evidence type="ECO:0000256" key="7">
    <source>
        <dbReference type="ARBA" id="ARBA00023328"/>
    </source>
</evidence>
<comment type="subcellular location">
    <subcellularLocation>
        <location evidence="2">Chromosome</location>
        <location evidence="2">Centromere</location>
    </subcellularLocation>
    <subcellularLocation>
        <location evidence="1">Nucleus</location>
    </subcellularLocation>
</comment>
<proteinExistence type="inferred from homology"/>
<evidence type="ECO:0000256" key="6">
    <source>
        <dbReference type="ARBA" id="ARBA00023242"/>
    </source>
</evidence>
<evidence type="ECO:0000313" key="10">
    <source>
        <dbReference type="Proteomes" id="UP000225706"/>
    </source>
</evidence>
<protein>
    <recommendedName>
        <fullName evidence="4">Centromere protein L</fullName>
    </recommendedName>
</protein>
<dbReference type="InterPro" id="IPR025204">
    <property type="entry name" value="CENP-L"/>
</dbReference>
<comment type="similarity">
    <text evidence="3">Belongs to the CENP-L/IML3 family.</text>
</comment>
<accession>A0A2B4RA94</accession>
<name>A0A2B4RA94_STYPI</name>
<evidence type="ECO:0000256" key="4">
    <source>
        <dbReference type="ARBA" id="ARBA00016380"/>
    </source>
</evidence>
<evidence type="ECO:0000256" key="5">
    <source>
        <dbReference type="ARBA" id="ARBA00022454"/>
    </source>
</evidence>
<evidence type="ECO:0000313" key="9">
    <source>
        <dbReference type="EMBL" id="PFX13205.1"/>
    </source>
</evidence>
<evidence type="ECO:0000256" key="1">
    <source>
        <dbReference type="ARBA" id="ARBA00004123"/>
    </source>
</evidence>
<organism evidence="9 10">
    <name type="scientific">Stylophora pistillata</name>
    <name type="common">Smooth cauliflower coral</name>
    <dbReference type="NCBI Taxonomy" id="50429"/>
    <lineage>
        <taxon>Eukaryota</taxon>
        <taxon>Metazoa</taxon>
        <taxon>Cnidaria</taxon>
        <taxon>Anthozoa</taxon>
        <taxon>Hexacorallia</taxon>
        <taxon>Scleractinia</taxon>
        <taxon>Astrocoeniina</taxon>
        <taxon>Pocilloporidae</taxon>
        <taxon>Stylophora</taxon>
    </lineage>
</organism>
<keyword evidence="7" id="KW-0137">Centromere</keyword>
<dbReference type="Proteomes" id="UP000225706">
    <property type="component" value="Unassembled WGS sequence"/>
</dbReference>